<keyword evidence="7" id="KW-0862">Zinc</keyword>
<evidence type="ECO:0000313" key="13">
    <source>
        <dbReference type="Proteomes" id="UP000187209"/>
    </source>
</evidence>
<evidence type="ECO:0000256" key="4">
    <source>
        <dbReference type="ARBA" id="ARBA00022723"/>
    </source>
</evidence>
<protein>
    <recommendedName>
        <fullName evidence="11">RING-CH-type domain-containing protein</fullName>
    </recommendedName>
</protein>
<keyword evidence="4" id="KW-0479">Metal-binding</keyword>
<feature type="transmembrane region" description="Helical" evidence="10">
    <location>
        <begin position="123"/>
        <end position="143"/>
    </location>
</feature>
<sequence length="302" mass="34488">MTSRTQRTDNMNSSVYTFAGDTKREKKVYPGAEPLTLSMDDEEKTCRICLESELLHNFIRPCRCSGTVKFVHEECLKTWLASLGKELEGSKCELCHTKYIMKFIIRRRCLPRDSCKNGAAHCLFIPILVAVMLMLFLIVYLLAQKYFTSKTSGEQQIYTIALSITCLIAGVVISGLIINSVKEACYTSKLEEWKILSQSFPEDKNRNPSEDELRKLTEMRKKALVLPKAFKINGKKVLIPELKPIMTPISRGGRIVGFSPKFLTPTNHTRLQEFNRVDDTSFSLRHDEHHSQNSSICELIKK</sequence>
<dbReference type="Proteomes" id="UP000187209">
    <property type="component" value="Unassembled WGS sequence"/>
</dbReference>
<evidence type="ECO:0000256" key="9">
    <source>
        <dbReference type="ARBA" id="ARBA00023136"/>
    </source>
</evidence>
<dbReference type="SMART" id="SM00744">
    <property type="entry name" value="RINGv"/>
    <property type="match status" value="1"/>
</dbReference>
<evidence type="ECO:0000256" key="3">
    <source>
        <dbReference type="ARBA" id="ARBA00022692"/>
    </source>
</evidence>
<keyword evidence="13" id="KW-1185">Reference proteome</keyword>
<comment type="subcellular location">
    <subcellularLocation>
        <location evidence="1">Membrane</location>
        <topology evidence="1">Multi-pass membrane protein</topology>
    </subcellularLocation>
</comment>
<evidence type="ECO:0000256" key="6">
    <source>
        <dbReference type="ARBA" id="ARBA00022786"/>
    </source>
</evidence>
<dbReference type="OrthoDB" id="287563at2759"/>
<name>A0A1R2C3Q2_9CILI</name>
<dbReference type="SUPFAM" id="SSF57850">
    <property type="entry name" value="RING/U-box"/>
    <property type="match status" value="1"/>
</dbReference>
<keyword evidence="2" id="KW-0808">Transferase</keyword>
<proteinExistence type="predicted"/>
<keyword evidence="9 10" id="KW-0472">Membrane</keyword>
<keyword evidence="6" id="KW-0833">Ubl conjugation pathway</keyword>
<reference evidence="12 13" key="1">
    <citation type="submission" date="2016-11" db="EMBL/GenBank/DDBJ databases">
        <title>The macronuclear genome of Stentor coeruleus: a giant cell with tiny introns.</title>
        <authorList>
            <person name="Slabodnick M."/>
            <person name="Ruby J.G."/>
            <person name="Reiff S.B."/>
            <person name="Swart E.C."/>
            <person name="Gosai S."/>
            <person name="Prabakaran S."/>
            <person name="Witkowska E."/>
            <person name="Larue G.E."/>
            <person name="Fisher S."/>
            <person name="Freeman R.M."/>
            <person name="Gunawardena J."/>
            <person name="Chu W."/>
            <person name="Stover N.A."/>
            <person name="Gregory B.D."/>
            <person name="Nowacki M."/>
            <person name="Derisi J."/>
            <person name="Roy S.W."/>
            <person name="Marshall W.F."/>
            <person name="Sood P."/>
        </authorList>
    </citation>
    <scope>NUCLEOTIDE SEQUENCE [LARGE SCALE GENOMIC DNA]</scope>
    <source>
        <strain evidence="12">WM001</strain>
    </source>
</reference>
<dbReference type="GO" id="GO:0016740">
    <property type="term" value="F:transferase activity"/>
    <property type="evidence" value="ECO:0007669"/>
    <property type="project" value="UniProtKB-KW"/>
</dbReference>
<evidence type="ECO:0000256" key="7">
    <source>
        <dbReference type="ARBA" id="ARBA00022833"/>
    </source>
</evidence>
<dbReference type="PANTHER" id="PTHR46065">
    <property type="entry name" value="E3 UBIQUITIN-PROTEIN LIGASE MARCH 2/3 FAMILY MEMBER"/>
    <property type="match status" value="1"/>
</dbReference>
<evidence type="ECO:0000256" key="10">
    <source>
        <dbReference type="SAM" id="Phobius"/>
    </source>
</evidence>
<comment type="caution">
    <text evidence="12">The sequence shown here is derived from an EMBL/GenBank/DDBJ whole genome shotgun (WGS) entry which is preliminary data.</text>
</comment>
<keyword evidence="3 10" id="KW-0812">Transmembrane</keyword>
<organism evidence="12 13">
    <name type="scientific">Stentor coeruleus</name>
    <dbReference type="NCBI Taxonomy" id="5963"/>
    <lineage>
        <taxon>Eukaryota</taxon>
        <taxon>Sar</taxon>
        <taxon>Alveolata</taxon>
        <taxon>Ciliophora</taxon>
        <taxon>Postciliodesmatophora</taxon>
        <taxon>Heterotrichea</taxon>
        <taxon>Heterotrichida</taxon>
        <taxon>Stentoridae</taxon>
        <taxon>Stentor</taxon>
    </lineage>
</organism>
<gene>
    <name evidence="12" type="ORF">SteCoe_15399</name>
</gene>
<keyword evidence="8 10" id="KW-1133">Transmembrane helix</keyword>
<accession>A0A1R2C3Q2</accession>
<dbReference type="CDD" id="cd16495">
    <property type="entry name" value="RING_CH-C4HC3_MARCH"/>
    <property type="match status" value="1"/>
</dbReference>
<dbReference type="EMBL" id="MPUH01000297">
    <property type="protein sequence ID" value="OMJ83611.1"/>
    <property type="molecule type" value="Genomic_DNA"/>
</dbReference>
<evidence type="ECO:0000256" key="8">
    <source>
        <dbReference type="ARBA" id="ARBA00022989"/>
    </source>
</evidence>
<dbReference type="Pfam" id="PF12906">
    <property type="entry name" value="RINGv"/>
    <property type="match status" value="1"/>
</dbReference>
<dbReference type="GO" id="GO:0016020">
    <property type="term" value="C:membrane"/>
    <property type="evidence" value="ECO:0007669"/>
    <property type="project" value="UniProtKB-SubCell"/>
</dbReference>
<dbReference type="PANTHER" id="PTHR46065:SF3">
    <property type="entry name" value="FI20425P1"/>
    <property type="match status" value="1"/>
</dbReference>
<evidence type="ECO:0000256" key="1">
    <source>
        <dbReference type="ARBA" id="ARBA00004141"/>
    </source>
</evidence>
<evidence type="ECO:0000313" key="12">
    <source>
        <dbReference type="EMBL" id="OMJ83611.1"/>
    </source>
</evidence>
<feature type="domain" description="RING-CH-type" evidence="11">
    <location>
        <begin position="38"/>
        <end position="102"/>
    </location>
</feature>
<dbReference type="GO" id="GO:0008270">
    <property type="term" value="F:zinc ion binding"/>
    <property type="evidence" value="ECO:0007669"/>
    <property type="project" value="UniProtKB-KW"/>
</dbReference>
<dbReference type="Gene3D" id="3.30.40.10">
    <property type="entry name" value="Zinc/RING finger domain, C3HC4 (zinc finger)"/>
    <property type="match status" value="1"/>
</dbReference>
<evidence type="ECO:0000256" key="2">
    <source>
        <dbReference type="ARBA" id="ARBA00022679"/>
    </source>
</evidence>
<evidence type="ECO:0000259" key="11">
    <source>
        <dbReference type="PROSITE" id="PS51292"/>
    </source>
</evidence>
<keyword evidence="5" id="KW-0863">Zinc-finger</keyword>
<dbReference type="PROSITE" id="PS51292">
    <property type="entry name" value="ZF_RING_CH"/>
    <property type="match status" value="1"/>
</dbReference>
<dbReference type="InterPro" id="IPR013083">
    <property type="entry name" value="Znf_RING/FYVE/PHD"/>
</dbReference>
<evidence type="ECO:0000256" key="5">
    <source>
        <dbReference type="ARBA" id="ARBA00022771"/>
    </source>
</evidence>
<dbReference type="AlphaFoldDB" id="A0A1R2C3Q2"/>
<dbReference type="InterPro" id="IPR011016">
    <property type="entry name" value="Znf_RING-CH"/>
</dbReference>
<feature type="transmembrane region" description="Helical" evidence="10">
    <location>
        <begin position="155"/>
        <end position="178"/>
    </location>
</feature>